<dbReference type="EMBL" id="CP034330">
    <property type="protein sequence ID" value="AZL61449.1"/>
    <property type="molecule type" value="Genomic_DNA"/>
</dbReference>
<accession>A0A3S8UCW8</accession>
<dbReference type="AlphaFoldDB" id="A0A3S8UCW8"/>
<keyword evidence="2" id="KW-0614">Plasmid</keyword>
<dbReference type="RefSeq" id="WP_125327926.1">
    <property type="nucleotide sequence ID" value="NZ_CP034330.1"/>
</dbReference>
<dbReference type="KEGG" id="taw:EI545_21075"/>
<dbReference type="PANTHER" id="PTHR42815:SF2">
    <property type="entry name" value="FAD-BINDING, PUTATIVE (AFU_ORTHOLOGUE AFUA_6G07600)-RELATED"/>
    <property type="match status" value="1"/>
</dbReference>
<dbReference type="Pfam" id="PF01243">
    <property type="entry name" value="PNPOx_N"/>
    <property type="match status" value="1"/>
</dbReference>
<organism evidence="2 3">
    <name type="scientific">Tabrizicola piscis</name>
    <dbReference type="NCBI Taxonomy" id="2494374"/>
    <lineage>
        <taxon>Bacteria</taxon>
        <taxon>Pseudomonadati</taxon>
        <taxon>Pseudomonadota</taxon>
        <taxon>Alphaproteobacteria</taxon>
        <taxon>Rhodobacterales</taxon>
        <taxon>Paracoccaceae</taxon>
        <taxon>Tabrizicola</taxon>
    </lineage>
</organism>
<dbReference type="PANTHER" id="PTHR42815">
    <property type="entry name" value="FAD-BINDING, PUTATIVE (AFU_ORTHOLOGUE AFUA_6G07600)-RELATED"/>
    <property type="match status" value="1"/>
</dbReference>
<name>A0A3S8UCW8_9RHOB</name>
<geneLocation type="plasmid" evidence="2">
    <name>unnamed2</name>
</geneLocation>
<reference evidence="2 3" key="1">
    <citation type="submission" date="2018-12" db="EMBL/GenBank/DDBJ databases">
        <title>Complete genome sequencing of Tabrizicola sp. K13M18.</title>
        <authorList>
            <person name="Bae J.-W."/>
        </authorList>
    </citation>
    <scope>NUCLEOTIDE SEQUENCE [LARGE SCALE GENOMIC DNA]</scope>
    <source>
        <strain evidence="2 3">K13M18</strain>
        <plasmid evidence="2 3">unnamed2</plasmid>
    </source>
</reference>
<evidence type="ECO:0000313" key="3">
    <source>
        <dbReference type="Proteomes" id="UP000282002"/>
    </source>
</evidence>
<dbReference type="SUPFAM" id="SSF50475">
    <property type="entry name" value="FMN-binding split barrel"/>
    <property type="match status" value="1"/>
</dbReference>
<dbReference type="Gene3D" id="2.30.110.10">
    <property type="entry name" value="Electron Transport, Fmn-binding Protein, Chain A"/>
    <property type="match status" value="1"/>
</dbReference>
<dbReference type="Proteomes" id="UP000282002">
    <property type="component" value="Plasmid unnamed2"/>
</dbReference>
<dbReference type="InterPro" id="IPR011576">
    <property type="entry name" value="Pyridox_Oxase_N"/>
</dbReference>
<evidence type="ECO:0000313" key="2">
    <source>
        <dbReference type="EMBL" id="AZL61449.1"/>
    </source>
</evidence>
<gene>
    <name evidence="2" type="ORF">EI545_21075</name>
</gene>
<proteinExistence type="predicted"/>
<protein>
    <submittedName>
        <fullName evidence="2">Pyridoxamine 5-phosphate oxidase</fullName>
    </submittedName>
</protein>
<dbReference type="InterPro" id="IPR012349">
    <property type="entry name" value="Split_barrel_FMN-bd"/>
</dbReference>
<keyword evidence="3" id="KW-1185">Reference proteome</keyword>
<dbReference type="OrthoDB" id="9790331at2"/>
<feature type="domain" description="Pyridoxamine 5'-phosphate oxidase N-terminal" evidence="1">
    <location>
        <begin position="41"/>
        <end position="140"/>
    </location>
</feature>
<evidence type="ECO:0000259" key="1">
    <source>
        <dbReference type="Pfam" id="PF01243"/>
    </source>
</evidence>
<sequence length="205" mass="22982">MTHRFADIAFTPTVKKVQERQGSRAAYSRNEGVAEPLNHHLTEAEAQFIAARDSLYMASVGETGWPYIQHRGGPAGFVRVLDAQTIGFADYRGNRQYISVGNLLTDDRVSLFFMDYANRTRLKLLGHARAVDPEDRATLERLAVPGYRATIERGIVITVEGFDWNCPQHITQRFTLDDVQRATAPLLSRIAELEAQLQHKGPSDA</sequence>